<dbReference type="OrthoDB" id="258495at2759"/>
<dbReference type="AlphaFoldDB" id="X6P8M6"/>
<reference evidence="1 2" key="1">
    <citation type="journal article" date="2013" name="Curr. Biol.">
        <title>The Genome of the Foraminiferan Reticulomyxa filosa.</title>
        <authorList>
            <person name="Glockner G."/>
            <person name="Hulsmann N."/>
            <person name="Schleicher M."/>
            <person name="Noegel A.A."/>
            <person name="Eichinger L."/>
            <person name="Gallinger C."/>
            <person name="Pawlowski J."/>
            <person name="Sierra R."/>
            <person name="Euteneuer U."/>
            <person name="Pillet L."/>
            <person name="Moustafa A."/>
            <person name="Platzer M."/>
            <person name="Groth M."/>
            <person name="Szafranski K."/>
            <person name="Schliwa M."/>
        </authorList>
    </citation>
    <scope>NUCLEOTIDE SEQUENCE [LARGE SCALE GENOMIC DNA]</scope>
</reference>
<comment type="caution">
    <text evidence="1">The sequence shown here is derived from an EMBL/GenBank/DDBJ whole genome shotgun (WGS) entry which is preliminary data.</text>
</comment>
<name>X6P8M6_RETFI</name>
<dbReference type="EMBL" id="ASPP01002952">
    <property type="protein sequence ID" value="ETO34007.1"/>
    <property type="molecule type" value="Genomic_DNA"/>
</dbReference>
<sequence>MKTQFFVFTEKKFKPICGPLYCENQQPFLFDFFVLVCFLHFCLEALCENNLGRKRCVDITREEQTATAAQKKTCNIYGEAVVAAGRAEWDIKLDFEGYGGVTVGLWRHNLHLAELPLENEQFVNFENGYGFTNKTGEFIQNKERKTYSATPWKRGSVLTLHLDLTSRTLSYSIDGKSIGLAKDCLPRGAYRLAAKMQFKEQRVTIERFWTSLEGVFVNVVSFFFG</sequence>
<evidence type="ECO:0000313" key="1">
    <source>
        <dbReference type="EMBL" id="ETO34007.1"/>
    </source>
</evidence>
<dbReference type="Gene3D" id="2.60.120.920">
    <property type="match status" value="1"/>
</dbReference>
<dbReference type="SUPFAM" id="SSF49899">
    <property type="entry name" value="Concanavalin A-like lectins/glucanases"/>
    <property type="match status" value="1"/>
</dbReference>
<accession>X6P8M6</accession>
<evidence type="ECO:0000313" key="2">
    <source>
        <dbReference type="Proteomes" id="UP000023152"/>
    </source>
</evidence>
<dbReference type="CDD" id="cd11709">
    <property type="entry name" value="SPRY"/>
    <property type="match status" value="1"/>
</dbReference>
<evidence type="ECO:0008006" key="3">
    <source>
        <dbReference type="Google" id="ProtNLM"/>
    </source>
</evidence>
<keyword evidence="2" id="KW-1185">Reference proteome</keyword>
<dbReference type="Proteomes" id="UP000023152">
    <property type="component" value="Unassembled WGS sequence"/>
</dbReference>
<protein>
    <recommendedName>
        <fullName evidence="3">B30.2/SPRY domain-containing protein</fullName>
    </recommendedName>
</protein>
<gene>
    <name evidence="1" type="ORF">RFI_03087</name>
</gene>
<proteinExistence type="predicted"/>
<dbReference type="InterPro" id="IPR013320">
    <property type="entry name" value="ConA-like_dom_sf"/>
</dbReference>
<dbReference type="InterPro" id="IPR043136">
    <property type="entry name" value="B30.2/SPRY_sf"/>
</dbReference>
<organism evidence="1 2">
    <name type="scientific">Reticulomyxa filosa</name>
    <dbReference type="NCBI Taxonomy" id="46433"/>
    <lineage>
        <taxon>Eukaryota</taxon>
        <taxon>Sar</taxon>
        <taxon>Rhizaria</taxon>
        <taxon>Retaria</taxon>
        <taxon>Foraminifera</taxon>
        <taxon>Monothalamids</taxon>
        <taxon>Reticulomyxidae</taxon>
        <taxon>Reticulomyxa</taxon>
    </lineage>
</organism>